<evidence type="ECO:0000313" key="6">
    <source>
        <dbReference type="EMBL" id="OZI24471.1"/>
    </source>
</evidence>
<evidence type="ECO:0000256" key="1">
    <source>
        <dbReference type="ARBA" id="ARBA00009437"/>
    </source>
</evidence>
<name>A0A261RHR4_9BORD</name>
<dbReference type="InterPro" id="IPR000847">
    <property type="entry name" value="LysR_HTH_N"/>
</dbReference>
<evidence type="ECO:0000256" key="4">
    <source>
        <dbReference type="ARBA" id="ARBA00023163"/>
    </source>
</evidence>
<dbReference type="GO" id="GO:0010628">
    <property type="term" value="P:positive regulation of gene expression"/>
    <property type="evidence" value="ECO:0007669"/>
    <property type="project" value="TreeGrafter"/>
</dbReference>
<dbReference type="InterPro" id="IPR036390">
    <property type="entry name" value="WH_DNA-bd_sf"/>
</dbReference>
<dbReference type="PANTHER" id="PTHR30427">
    <property type="entry name" value="TRANSCRIPTIONAL ACTIVATOR PROTEIN LYSR"/>
    <property type="match status" value="1"/>
</dbReference>
<reference evidence="7" key="1">
    <citation type="submission" date="2017-05" db="EMBL/GenBank/DDBJ databases">
        <title>Complete and WGS of Bordetella genogroups.</title>
        <authorList>
            <person name="Spilker T."/>
            <person name="Lipuma J."/>
        </authorList>
    </citation>
    <scope>NUCLEOTIDE SEQUENCE [LARGE SCALE GENOMIC DNA]</scope>
    <source>
        <strain evidence="7">AU18089</strain>
    </source>
</reference>
<keyword evidence="3" id="KW-0238">DNA-binding</keyword>
<comment type="caution">
    <text evidence="6">The sequence shown here is derived from an EMBL/GenBank/DDBJ whole genome shotgun (WGS) entry which is preliminary data.</text>
</comment>
<evidence type="ECO:0000256" key="2">
    <source>
        <dbReference type="ARBA" id="ARBA00023015"/>
    </source>
</evidence>
<gene>
    <name evidence="6" type="ORF">CAL19_02840</name>
</gene>
<dbReference type="Proteomes" id="UP000216947">
    <property type="component" value="Unassembled WGS sequence"/>
</dbReference>
<dbReference type="AlphaFoldDB" id="A0A261RHR4"/>
<dbReference type="Pfam" id="PF03466">
    <property type="entry name" value="LysR_substrate"/>
    <property type="match status" value="1"/>
</dbReference>
<accession>A0A261RHR4</accession>
<evidence type="ECO:0000313" key="7">
    <source>
        <dbReference type="Proteomes" id="UP000216947"/>
    </source>
</evidence>
<dbReference type="InterPro" id="IPR036388">
    <property type="entry name" value="WH-like_DNA-bd_sf"/>
</dbReference>
<dbReference type="PRINTS" id="PR00039">
    <property type="entry name" value="HTHLYSR"/>
</dbReference>
<keyword evidence="4" id="KW-0804">Transcription</keyword>
<proteinExistence type="inferred from homology"/>
<dbReference type="GO" id="GO:0003700">
    <property type="term" value="F:DNA-binding transcription factor activity"/>
    <property type="evidence" value="ECO:0007669"/>
    <property type="project" value="InterPro"/>
</dbReference>
<dbReference type="SUPFAM" id="SSF46785">
    <property type="entry name" value="Winged helix' DNA-binding domain"/>
    <property type="match status" value="1"/>
</dbReference>
<evidence type="ECO:0000256" key="3">
    <source>
        <dbReference type="ARBA" id="ARBA00023125"/>
    </source>
</evidence>
<sequence>MDMRDIQIFRAVMRAGTTSKAAVLLNISQPAVSQAIRRLESDADLRLFDRVRNRLVPTQEADALLIEVDRCFAGFEQIEHRIRSLKSFGVGRMAVGALPALGAGFMPRAIAAFNPTSRRVQMSFQIMSSREVLQQVGAGQLDFGLMADEIAVVGLEHSPFIEIPGVIAMTPEHPLAQCATVSPEAIVQHDFIVLNPEDASRRRLEGMLADRGLALRPVLETPYAFSVCELVLRGMGIGLIHPMTAVDYLPRGLVIKRLDIDVAFRSLLVFRPGKPLSQNARDLLSIMRIQAERDLAVIKQALR</sequence>
<evidence type="ECO:0000259" key="5">
    <source>
        <dbReference type="PROSITE" id="PS50931"/>
    </source>
</evidence>
<dbReference type="Pfam" id="PF00126">
    <property type="entry name" value="HTH_1"/>
    <property type="match status" value="1"/>
</dbReference>
<dbReference type="Gene3D" id="1.10.10.10">
    <property type="entry name" value="Winged helix-like DNA-binding domain superfamily/Winged helix DNA-binding domain"/>
    <property type="match status" value="1"/>
</dbReference>
<dbReference type="RefSeq" id="WP_026640984.1">
    <property type="nucleotide sequence ID" value="NZ_NEVI01000004.1"/>
</dbReference>
<dbReference type="InterPro" id="IPR005119">
    <property type="entry name" value="LysR_subst-bd"/>
</dbReference>
<keyword evidence="2" id="KW-0805">Transcription regulation</keyword>
<comment type="similarity">
    <text evidence="1">Belongs to the LysR transcriptional regulatory family.</text>
</comment>
<keyword evidence="7" id="KW-1185">Reference proteome</keyword>
<dbReference type="Gene3D" id="3.40.190.290">
    <property type="match status" value="1"/>
</dbReference>
<dbReference type="PROSITE" id="PS50931">
    <property type="entry name" value="HTH_LYSR"/>
    <property type="match status" value="1"/>
</dbReference>
<dbReference type="EMBL" id="NEVK01000003">
    <property type="protein sequence ID" value="OZI24471.1"/>
    <property type="molecule type" value="Genomic_DNA"/>
</dbReference>
<dbReference type="OrthoDB" id="110033at2"/>
<protein>
    <submittedName>
        <fullName evidence="6">LysR family transcriptional regulator</fullName>
    </submittedName>
</protein>
<dbReference type="GO" id="GO:0043565">
    <property type="term" value="F:sequence-specific DNA binding"/>
    <property type="evidence" value="ECO:0007669"/>
    <property type="project" value="TreeGrafter"/>
</dbReference>
<organism evidence="6 7">
    <name type="scientific">Bordetella genomosp. 7</name>
    <dbReference type="NCBI Taxonomy" id="1416805"/>
    <lineage>
        <taxon>Bacteria</taxon>
        <taxon>Pseudomonadati</taxon>
        <taxon>Pseudomonadota</taxon>
        <taxon>Betaproteobacteria</taxon>
        <taxon>Burkholderiales</taxon>
        <taxon>Alcaligenaceae</taxon>
        <taxon>Bordetella</taxon>
    </lineage>
</organism>
<feature type="domain" description="HTH lysR-type" evidence="5">
    <location>
        <begin position="1"/>
        <end position="58"/>
    </location>
</feature>
<dbReference type="PANTHER" id="PTHR30427:SF1">
    <property type="entry name" value="TRANSCRIPTIONAL ACTIVATOR PROTEIN LYSR"/>
    <property type="match status" value="1"/>
</dbReference>
<dbReference type="SUPFAM" id="SSF53850">
    <property type="entry name" value="Periplasmic binding protein-like II"/>
    <property type="match status" value="1"/>
</dbReference>